<evidence type="ECO:0000313" key="12">
    <source>
        <dbReference type="Proteomes" id="UP000688947"/>
    </source>
</evidence>
<dbReference type="PANTHER" id="PTHR10961:SF7">
    <property type="entry name" value="FAD DEPENDENT OXIDOREDUCTASE DOMAIN-CONTAINING PROTEIN"/>
    <property type="match status" value="1"/>
</dbReference>
<keyword evidence="6" id="KW-0560">Oxidoreductase</keyword>
<dbReference type="GO" id="GO:0050660">
    <property type="term" value="F:flavin adenine dinucleotide binding"/>
    <property type="evidence" value="ECO:0007669"/>
    <property type="project" value="InterPro"/>
</dbReference>
<evidence type="ECO:0000256" key="4">
    <source>
        <dbReference type="ARBA" id="ARBA00022630"/>
    </source>
</evidence>
<protein>
    <recommendedName>
        <fullName evidence="3">sarcosine oxidasee (formaldehyde-forming)</fullName>
        <ecNumber evidence="3">1.5.3.1</ecNumber>
    </recommendedName>
</protein>
<dbReference type="NCBIfam" id="NF008425">
    <property type="entry name" value="PRK11259.1"/>
    <property type="match status" value="1"/>
</dbReference>
<evidence type="ECO:0000259" key="10">
    <source>
        <dbReference type="Pfam" id="PF01266"/>
    </source>
</evidence>
<keyword evidence="5" id="KW-0274">FAD</keyword>
<evidence type="ECO:0000256" key="5">
    <source>
        <dbReference type="ARBA" id="ARBA00022827"/>
    </source>
</evidence>
<dbReference type="CDD" id="cd14686">
    <property type="entry name" value="bZIP"/>
    <property type="match status" value="1"/>
</dbReference>
<evidence type="ECO:0000256" key="1">
    <source>
        <dbReference type="ARBA" id="ARBA00001974"/>
    </source>
</evidence>
<feature type="coiled-coil region" evidence="8">
    <location>
        <begin position="22"/>
        <end position="88"/>
    </location>
</feature>
<dbReference type="FunFam" id="3.50.50.60:FF:000189">
    <property type="entry name" value="Monomeric sarcosine oxidase"/>
    <property type="match status" value="1"/>
</dbReference>
<organism evidence="11 12">
    <name type="scientific">Phytophthora cactorum</name>
    <dbReference type="NCBI Taxonomy" id="29920"/>
    <lineage>
        <taxon>Eukaryota</taxon>
        <taxon>Sar</taxon>
        <taxon>Stramenopiles</taxon>
        <taxon>Oomycota</taxon>
        <taxon>Peronosporomycetes</taxon>
        <taxon>Peronosporales</taxon>
        <taxon>Peronosporaceae</taxon>
        <taxon>Phytophthora</taxon>
    </lineage>
</organism>
<dbReference type="VEuPathDB" id="FungiDB:PC110_g11049"/>
<dbReference type="OrthoDB" id="424974at2759"/>
<evidence type="ECO:0000256" key="3">
    <source>
        <dbReference type="ARBA" id="ARBA00012769"/>
    </source>
</evidence>
<dbReference type="GO" id="GO:0008115">
    <property type="term" value="F:sarcosine oxidase activity"/>
    <property type="evidence" value="ECO:0007669"/>
    <property type="project" value="UniProtKB-EC"/>
</dbReference>
<evidence type="ECO:0000256" key="6">
    <source>
        <dbReference type="ARBA" id="ARBA00023002"/>
    </source>
</evidence>
<dbReference type="AlphaFoldDB" id="A0A8T1UXJ5"/>
<name>A0A8T1UXJ5_9STRA</name>
<evidence type="ECO:0000256" key="2">
    <source>
        <dbReference type="ARBA" id="ARBA00010989"/>
    </source>
</evidence>
<feature type="region of interest" description="Disordered" evidence="9">
    <location>
        <begin position="336"/>
        <end position="375"/>
    </location>
</feature>
<feature type="domain" description="FAD dependent oxidoreductase" evidence="10">
    <location>
        <begin position="420"/>
        <end position="787"/>
    </location>
</feature>
<sequence length="819" mass="91913">MFAKPRVYVGDEERRRKQRDLKRRYRERRKVMQQQVTQLEARYDALLNAQQQTAITWHRAPSPLEQQYAAATNELNSLRRQIAVTKQKLAEFDGFASSLEVYLTDFDAPSAVTAASLASGAVKSSLLMAPSLPGPTPAESHARLTEQECQEMIKKCYYEIFDRRFRGQCLSSGMHMLGWEDQMFLDGTTLQFSMSKQVTGMSANTLMQKTWDIVTTEQHMRTIQYSTLGVKVLHKINDDTLVIQRCVHHPQLKTVNWNNMVMFRLRSPRGYVVAYQTINHPAYAEGYTEYFTGHEDIVAEDLQPKFSRVNTLQWFLFEEDDNLDFDMDSGGSDLELLGSSDSEESSSNIKKESLPRGRRGLAPTQPYPDSQRRVSGGVKVSFGGKVDNRDASFARFYMFEVLTYIIRWENAFLMVTAVYDVVIVGAGLMGSAAAYYAAKQGKRVLVLEQFELLHGKGSSHGSSRIFRVAYPNDVYTELSLQSLKMWQAIEKENDVEFIRMTGELDFAPTRNDDLRGLEETLTRFNVPFEVLNAAQVNERFPGFSLPANSHAVYNPLAGVLNPTLAMATMQKVANGLGAEFREHSPVKSVEGEHQTGEAPVAVVTLANGTVVRGRQCIVTAGPWTDKLLKLSGSDNVKLQPIATFGAYWRCKQELYTPEKFPVFIKYGYPEVYGLPMMNAHEGVKICRHDGPDVNPDERQGVAQREAEQEWLQAFVAENFSHVDSSAPNHVDHCMYTMTPDSNFILDFLPVPANAASPTATKRIVVGAGFSGHGAKMTPVIGQILTDLAIKGTTNHSTEVFRITRSAAPQEHYSFPRSSL</sequence>
<dbReference type="Proteomes" id="UP000688947">
    <property type="component" value="Unassembled WGS sequence"/>
</dbReference>
<dbReference type="InterPro" id="IPR006076">
    <property type="entry name" value="FAD-dep_OxRdtase"/>
</dbReference>
<comment type="caution">
    <text evidence="11">The sequence shown here is derived from an EMBL/GenBank/DDBJ whole genome shotgun (WGS) entry which is preliminary data.</text>
</comment>
<gene>
    <name evidence="11" type="ORF">JG687_00002251</name>
</gene>
<dbReference type="EMBL" id="JAENGZ010000059">
    <property type="protein sequence ID" value="KAG6971116.1"/>
    <property type="molecule type" value="Genomic_DNA"/>
</dbReference>
<reference evidence="11" key="1">
    <citation type="submission" date="2021-01" db="EMBL/GenBank/DDBJ databases">
        <title>Phytophthora aleatoria, a newly-described species from Pinus radiata is distinct from Phytophthora cactorum isolates based on comparative genomics.</title>
        <authorList>
            <person name="Mcdougal R."/>
            <person name="Panda P."/>
            <person name="Williams N."/>
            <person name="Studholme D.J."/>
        </authorList>
    </citation>
    <scope>NUCLEOTIDE SEQUENCE</scope>
    <source>
        <strain evidence="11">NZFS 3830</strain>
    </source>
</reference>
<keyword evidence="4" id="KW-0285">Flavoprotein</keyword>
<evidence type="ECO:0000313" key="11">
    <source>
        <dbReference type="EMBL" id="KAG6971116.1"/>
    </source>
</evidence>
<keyword evidence="8" id="KW-0175">Coiled coil</keyword>
<evidence type="ECO:0000256" key="8">
    <source>
        <dbReference type="SAM" id="Coils"/>
    </source>
</evidence>
<evidence type="ECO:0000256" key="7">
    <source>
        <dbReference type="ARBA" id="ARBA00052742"/>
    </source>
</evidence>
<proteinExistence type="inferred from homology"/>
<comment type="catalytic activity">
    <reaction evidence="7">
        <text>sarcosine + O2 + H2O = formaldehyde + glycine + H2O2</text>
        <dbReference type="Rhea" id="RHEA:13313"/>
        <dbReference type="ChEBI" id="CHEBI:15377"/>
        <dbReference type="ChEBI" id="CHEBI:15379"/>
        <dbReference type="ChEBI" id="CHEBI:16240"/>
        <dbReference type="ChEBI" id="CHEBI:16842"/>
        <dbReference type="ChEBI" id="CHEBI:57305"/>
        <dbReference type="ChEBI" id="CHEBI:57433"/>
        <dbReference type="EC" id="1.5.3.1"/>
    </reaction>
</comment>
<dbReference type="PANTHER" id="PTHR10961">
    <property type="entry name" value="PEROXISOMAL SARCOSINE OXIDASE"/>
    <property type="match status" value="1"/>
</dbReference>
<accession>A0A8T1UXJ5</accession>
<dbReference type="Pfam" id="PF01266">
    <property type="entry name" value="DAO"/>
    <property type="match status" value="1"/>
</dbReference>
<dbReference type="EC" id="1.5.3.1" evidence="3"/>
<evidence type="ECO:0000256" key="9">
    <source>
        <dbReference type="SAM" id="MobiDB-lite"/>
    </source>
</evidence>
<comment type="cofactor">
    <cofactor evidence="1">
        <name>FAD</name>
        <dbReference type="ChEBI" id="CHEBI:57692"/>
    </cofactor>
</comment>
<comment type="similarity">
    <text evidence="2">Belongs to the MSOX/MTOX family.</text>
</comment>
<dbReference type="VEuPathDB" id="FungiDB:PC110_g11050"/>
<dbReference type="InterPro" id="IPR045170">
    <property type="entry name" value="MTOX"/>
</dbReference>